<accession>A0ABZ2UTL3</accession>
<evidence type="ECO:0000313" key="4">
    <source>
        <dbReference type="Proteomes" id="UP001483337"/>
    </source>
</evidence>
<feature type="compositionally biased region" description="Polar residues" evidence="1">
    <location>
        <begin position="102"/>
        <end position="114"/>
    </location>
</feature>
<evidence type="ECO:0000256" key="1">
    <source>
        <dbReference type="SAM" id="MobiDB-lite"/>
    </source>
</evidence>
<protein>
    <submittedName>
        <fullName evidence="3">Uncharacterized protein</fullName>
    </submittedName>
</protein>
<feature type="chain" id="PRO_5047236200" evidence="2">
    <location>
        <begin position="25"/>
        <end position="143"/>
    </location>
</feature>
<name>A0ABZ2UTL3_9CYAN</name>
<proteinExistence type="predicted"/>
<feature type="compositionally biased region" description="Low complexity" evidence="1">
    <location>
        <begin position="82"/>
        <end position="101"/>
    </location>
</feature>
<gene>
    <name evidence="3" type="ORF">WJM97_20570</name>
</gene>
<evidence type="ECO:0000256" key="2">
    <source>
        <dbReference type="SAM" id="SignalP"/>
    </source>
</evidence>
<dbReference type="EMBL" id="CP150886">
    <property type="protein sequence ID" value="WZB87720.1"/>
    <property type="molecule type" value="Genomic_DNA"/>
</dbReference>
<dbReference type="RefSeq" id="WP_353930632.1">
    <property type="nucleotide sequence ID" value="NZ_CP150886.1"/>
</dbReference>
<sequence>MKGKFLTLVGTAITLAFTSNVAMAQSNDSSTSAPPEIKMSLEGMRILCLHFPLNSRCPGGIPLDQGFSTTPQPQTLEINSETNAVDNNTNVDTTTVPVAPTESSPEDSTQMTPTPLTPAEPKLESSSQVTPVPGSSYFVEFSK</sequence>
<feature type="signal peptide" evidence="2">
    <location>
        <begin position="1"/>
        <end position="24"/>
    </location>
</feature>
<keyword evidence="4" id="KW-1185">Reference proteome</keyword>
<feature type="region of interest" description="Disordered" evidence="1">
    <location>
        <begin position="80"/>
        <end position="143"/>
    </location>
</feature>
<dbReference type="Proteomes" id="UP001483337">
    <property type="component" value="Chromosome"/>
</dbReference>
<organism evidence="3 4">
    <name type="scientific">Okeanomitos corallinicola TIOX110</name>
    <dbReference type="NCBI Taxonomy" id="3133117"/>
    <lineage>
        <taxon>Bacteria</taxon>
        <taxon>Bacillati</taxon>
        <taxon>Cyanobacteriota</taxon>
        <taxon>Cyanophyceae</taxon>
        <taxon>Nostocales</taxon>
        <taxon>Aphanizomenonaceae</taxon>
        <taxon>Okeanomitos</taxon>
    </lineage>
</organism>
<keyword evidence="2" id="KW-0732">Signal</keyword>
<evidence type="ECO:0000313" key="3">
    <source>
        <dbReference type="EMBL" id="WZB87720.1"/>
    </source>
</evidence>
<reference evidence="3 4" key="1">
    <citation type="submission" date="2024-04" db="EMBL/GenBank/DDBJ databases">
        <title>Okeanomitos corallinicola gen. &amp; sp. nov. (Nostocales, Cyanobacteria), a new toxic marine heterocyst-forming cyanobacterium from a coral reef.</title>
        <authorList>
            <person name="Li H."/>
            <person name="Li R."/>
            <person name="Kang J."/>
            <person name="Hii K.S."/>
            <person name="Mohamed H.F."/>
            <person name="Xu X."/>
            <person name="Luo Z."/>
        </authorList>
    </citation>
    <scope>NUCLEOTIDE SEQUENCE [LARGE SCALE GENOMIC DNA]</scope>
    <source>
        <strain evidence="3 4">TIOX110</strain>
    </source>
</reference>